<comment type="function">
    <text evidence="9 10">This protein specifically catalyzes the removal of signal peptides from prolipoproteins.</text>
</comment>
<feature type="transmembrane region" description="Helical" evidence="9">
    <location>
        <begin position="130"/>
        <end position="149"/>
    </location>
</feature>
<dbReference type="PROSITE" id="PS00855">
    <property type="entry name" value="SPASE_II"/>
    <property type="match status" value="1"/>
</dbReference>
<gene>
    <name evidence="9 12" type="primary">lspA</name>
    <name evidence="12" type="ORF">P1J78_13810</name>
</gene>
<evidence type="ECO:0000256" key="11">
    <source>
        <dbReference type="RuleBase" id="RU004181"/>
    </source>
</evidence>
<comment type="pathway">
    <text evidence="9">Protein modification; lipoprotein biosynthesis (signal peptide cleavage).</text>
</comment>
<feature type="transmembrane region" description="Helical" evidence="9">
    <location>
        <begin position="61"/>
        <end position="81"/>
    </location>
</feature>
<comment type="caution">
    <text evidence="9">Lacks conserved residue(s) required for the propagation of feature annotation.</text>
</comment>
<dbReference type="InterPro" id="IPR001872">
    <property type="entry name" value="Peptidase_A8"/>
</dbReference>
<keyword evidence="6 9" id="KW-0378">Hydrolase</keyword>
<dbReference type="RefSeq" id="WP_275567957.1">
    <property type="nucleotide sequence ID" value="NZ_JARGYC010000035.1"/>
</dbReference>
<keyword evidence="7 9" id="KW-1133">Transmembrane helix</keyword>
<evidence type="ECO:0000313" key="12">
    <source>
        <dbReference type="EMBL" id="MDF0601817.1"/>
    </source>
</evidence>
<keyword evidence="8 9" id="KW-0472">Membrane</keyword>
<feature type="active site" evidence="9">
    <location>
        <position position="134"/>
    </location>
</feature>
<comment type="caution">
    <text evidence="12">The sequence shown here is derived from an EMBL/GenBank/DDBJ whole genome shotgun (WGS) entry which is preliminary data.</text>
</comment>
<comment type="subcellular location">
    <subcellularLocation>
        <location evidence="9">Cell membrane</location>
        <topology evidence="9">Multi-pass membrane protein</topology>
    </subcellularLocation>
</comment>
<dbReference type="PANTHER" id="PTHR33695">
    <property type="entry name" value="LIPOPROTEIN SIGNAL PEPTIDASE"/>
    <property type="match status" value="1"/>
</dbReference>
<dbReference type="PRINTS" id="PR00781">
    <property type="entry name" value="LIPOSIGPTASE"/>
</dbReference>
<evidence type="ECO:0000256" key="1">
    <source>
        <dbReference type="ARBA" id="ARBA00006139"/>
    </source>
</evidence>
<comment type="catalytic activity">
    <reaction evidence="9 10">
        <text>Release of signal peptides from bacterial membrane prolipoproteins. Hydrolyzes -Xaa-Yaa-Zaa-|-(S,diacylglyceryl)Cys-, in which Xaa is hydrophobic (preferably Leu), and Yaa (Ala or Ser) and Zaa (Gly or Ala) have small, neutral side chains.</text>
        <dbReference type="EC" id="3.4.23.36"/>
    </reaction>
</comment>
<dbReference type="EMBL" id="JARGYC010000035">
    <property type="protein sequence ID" value="MDF0601817.1"/>
    <property type="molecule type" value="Genomic_DNA"/>
</dbReference>
<name>A0AAE3NWA6_9RHOB</name>
<evidence type="ECO:0000256" key="8">
    <source>
        <dbReference type="ARBA" id="ARBA00023136"/>
    </source>
</evidence>
<evidence type="ECO:0000256" key="9">
    <source>
        <dbReference type="HAMAP-Rule" id="MF_00161"/>
    </source>
</evidence>
<dbReference type="GO" id="GO:0005886">
    <property type="term" value="C:plasma membrane"/>
    <property type="evidence" value="ECO:0007669"/>
    <property type="project" value="UniProtKB-SubCell"/>
</dbReference>
<comment type="similarity">
    <text evidence="1 9 11">Belongs to the peptidase A8 family.</text>
</comment>
<feature type="transmembrane region" description="Helical" evidence="9">
    <location>
        <begin position="88"/>
        <end position="110"/>
    </location>
</feature>
<keyword evidence="5 9" id="KW-0064">Aspartyl protease</keyword>
<proteinExistence type="inferred from homology"/>
<evidence type="ECO:0000256" key="2">
    <source>
        <dbReference type="ARBA" id="ARBA00022475"/>
    </source>
</evidence>
<keyword evidence="13" id="KW-1185">Reference proteome</keyword>
<evidence type="ECO:0000256" key="10">
    <source>
        <dbReference type="RuleBase" id="RU000594"/>
    </source>
</evidence>
<dbReference type="PANTHER" id="PTHR33695:SF1">
    <property type="entry name" value="LIPOPROTEIN SIGNAL PEPTIDASE"/>
    <property type="match status" value="1"/>
</dbReference>
<sequence>MKRMYLVAGAVFVLDQLSKLYVLSVLNVDRHDVDVFPPFLTFRMAWNYGINFGLFSGHAGWTRWLLIGIALAISAWVAWWMRREPRPLARVSGGLLIGGALGNVVDRLLYGAVADFLNMSCCGIDNPYSFNIADIAIFVGAAGLILFTGERKKTP</sequence>
<protein>
    <recommendedName>
        <fullName evidence="9">Lipoprotein signal peptidase</fullName>
        <ecNumber evidence="9">3.4.23.36</ecNumber>
    </recommendedName>
    <alternativeName>
        <fullName evidence="9">Prolipoprotein signal peptidase</fullName>
    </alternativeName>
    <alternativeName>
        <fullName evidence="9">Signal peptidase II</fullName>
        <shortName evidence="9">SPase II</shortName>
    </alternativeName>
</protein>
<reference evidence="12" key="1">
    <citation type="submission" date="2023-03" db="EMBL/GenBank/DDBJ databases">
        <title>Multiphase analysis and comparison of six strains from genera Psychromarinibacter, Lutimaribacter, and Maritimibacter, including a novel species: Psychromarinibacter sediminicola sp. nov.</title>
        <authorList>
            <person name="Wang Y.-H."/>
            <person name="Ye M.-Q."/>
            <person name="Du Z.-J."/>
        </authorList>
    </citation>
    <scope>NUCLEOTIDE SEQUENCE</scope>
    <source>
        <strain evidence="12">C21-152</strain>
    </source>
</reference>
<dbReference type="GO" id="GO:0006508">
    <property type="term" value="P:proteolysis"/>
    <property type="evidence" value="ECO:0007669"/>
    <property type="project" value="UniProtKB-KW"/>
</dbReference>
<dbReference type="GO" id="GO:0004190">
    <property type="term" value="F:aspartic-type endopeptidase activity"/>
    <property type="evidence" value="ECO:0007669"/>
    <property type="project" value="UniProtKB-UniRule"/>
</dbReference>
<dbReference type="NCBIfam" id="TIGR00077">
    <property type="entry name" value="lspA"/>
    <property type="match status" value="1"/>
</dbReference>
<organism evidence="12 13">
    <name type="scientific">Psychromarinibacter sediminicola</name>
    <dbReference type="NCBI Taxonomy" id="3033385"/>
    <lineage>
        <taxon>Bacteria</taxon>
        <taxon>Pseudomonadati</taxon>
        <taxon>Pseudomonadota</taxon>
        <taxon>Alphaproteobacteria</taxon>
        <taxon>Rhodobacterales</taxon>
        <taxon>Paracoccaceae</taxon>
        <taxon>Psychromarinibacter</taxon>
    </lineage>
</organism>
<evidence type="ECO:0000256" key="4">
    <source>
        <dbReference type="ARBA" id="ARBA00022692"/>
    </source>
</evidence>
<evidence type="ECO:0000256" key="3">
    <source>
        <dbReference type="ARBA" id="ARBA00022670"/>
    </source>
</evidence>
<feature type="active site" evidence="9">
    <location>
        <position position="115"/>
    </location>
</feature>
<keyword evidence="4 9" id="KW-0812">Transmembrane</keyword>
<evidence type="ECO:0000313" key="13">
    <source>
        <dbReference type="Proteomes" id="UP001220964"/>
    </source>
</evidence>
<keyword evidence="2 9" id="KW-1003">Cell membrane</keyword>
<accession>A0AAE3NWA6</accession>
<evidence type="ECO:0000256" key="5">
    <source>
        <dbReference type="ARBA" id="ARBA00022750"/>
    </source>
</evidence>
<dbReference type="AlphaFoldDB" id="A0AAE3NWA6"/>
<evidence type="ECO:0000256" key="6">
    <source>
        <dbReference type="ARBA" id="ARBA00022801"/>
    </source>
</evidence>
<dbReference type="HAMAP" id="MF_00161">
    <property type="entry name" value="LspA"/>
    <property type="match status" value="1"/>
</dbReference>
<dbReference type="Proteomes" id="UP001220964">
    <property type="component" value="Unassembled WGS sequence"/>
</dbReference>
<keyword evidence="3 9" id="KW-0645">Protease</keyword>
<dbReference type="EC" id="3.4.23.36" evidence="9"/>
<dbReference type="Pfam" id="PF01252">
    <property type="entry name" value="Peptidase_A8"/>
    <property type="match status" value="1"/>
</dbReference>
<evidence type="ECO:0000256" key="7">
    <source>
        <dbReference type="ARBA" id="ARBA00022989"/>
    </source>
</evidence>